<name>A0ABR8LVS8_9FLAO</name>
<sequence>MTVKLNLKFLALTLIILVTEIVIAYFLKSGFVRYTVGDFLASILVYCALLSVLNIKSITAAIWALSLSFSIEFAQLIGLLDILNIKHIKIASILLGSHFSITDLLAYTLGIITIYFIDITYINNENN</sequence>
<keyword evidence="1" id="KW-0472">Membrane</keyword>
<feature type="transmembrane region" description="Helical" evidence="1">
    <location>
        <begin position="104"/>
        <end position="122"/>
    </location>
</feature>
<organism evidence="2 3">
    <name type="scientific">Olleya marilimosa</name>
    <dbReference type="NCBI Taxonomy" id="272164"/>
    <lineage>
        <taxon>Bacteria</taxon>
        <taxon>Pseudomonadati</taxon>
        <taxon>Bacteroidota</taxon>
        <taxon>Flavobacteriia</taxon>
        <taxon>Flavobacteriales</taxon>
        <taxon>Flavobacteriaceae</taxon>
    </lineage>
</organism>
<dbReference type="Proteomes" id="UP000627521">
    <property type="component" value="Unassembled WGS sequence"/>
</dbReference>
<evidence type="ECO:0000313" key="3">
    <source>
        <dbReference type="Proteomes" id="UP000627521"/>
    </source>
</evidence>
<gene>
    <name evidence="2" type="ORF">IEG06_12520</name>
</gene>
<comment type="caution">
    <text evidence="2">The sequence shown here is derived from an EMBL/GenBank/DDBJ whole genome shotgun (WGS) entry which is preliminary data.</text>
</comment>
<reference evidence="2 3" key="1">
    <citation type="submission" date="2020-09" db="EMBL/GenBank/DDBJ databases">
        <title>Bacillus nautilus sp. nov., Chryseoglobus crepusculi sp. nov, and Psychrobacter noctis sp. nov., isolated from deep-sea sponges from the equatorial Atlantic.</title>
        <authorList>
            <person name="Stennett H.L."/>
            <person name="Williams S.E."/>
        </authorList>
    </citation>
    <scope>NUCLEOTIDE SEQUENCE [LARGE SCALE GENOMIC DNA]</scope>
    <source>
        <strain evidence="2 3">28M-24</strain>
    </source>
</reference>
<dbReference type="Pfam" id="PF10990">
    <property type="entry name" value="DUF2809"/>
    <property type="match status" value="1"/>
</dbReference>
<evidence type="ECO:0000256" key="1">
    <source>
        <dbReference type="SAM" id="Phobius"/>
    </source>
</evidence>
<dbReference type="EMBL" id="JACXXH010000007">
    <property type="protein sequence ID" value="MBD3864275.1"/>
    <property type="molecule type" value="Genomic_DNA"/>
</dbReference>
<feature type="transmembrane region" description="Helical" evidence="1">
    <location>
        <begin position="39"/>
        <end position="55"/>
    </location>
</feature>
<evidence type="ECO:0000313" key="2">
    <source>
        <dbReference type="EMBL" id="MBD3864275.1"/>
    </source>
</evidence>
<dbReference type="RefSeq" id="WP_191100411.1">
    <property type="nucleotide sequence ID" value="NZ_JACXXF010000007.1"/>
</dbReference>
<keyword evidence="3" id="KW-1185">Reference proteome</keyword>
<keyword evidence="1" id="KW-0812">Transmembrane</keyword>
<protein>
    <submittedName>
        <fullName evidence="2">DUF2809 domain-containing protein</fullName>
    </submittedName>
</protein>
<dbReference type="InterPro" id="IPR021257">
    <property type="entry name" value="DUF2809"/>
</dbReference>
<feature type="transmembrane region" description="Helical" evidence="1">
    <location>
        <begin position="61"/>
        <end position="83"/>
    </location>
</feature>
<accession>A0ABR8LVS8</accession>
<feature type="transmembrane region" description="Helical" evidence="1">
    <location>
        <begin position="6"/>
        <end position="27"/>
    </location>
</feature>
<proteinExistence type="predicted"/>
<keyword evidence="1" id="KW-1133">Transmembrane helix</keyword>